<dbReference type="AlphaFoldDB" id="A0A0D9XK48"/>
<dbReference type="Gramene" id="LPERR10G08340.1">
    <property type="protein sequence ID" value="LPERR10G08340.1"/>
    <property type="gene ID" value="LPERR10G08340"/>
</dbReference>
<protein>
    <submittedName>
        <fullName evidence="1">Uncharacterized protein</fullName>
    </submittedName>
</protein>
<dbReference type="STRING" id="77586.A0A0D9XK48"/>
<name>A0A0D9XK48_9ORYZ</name>
<sequence length="196" mass="22315">MEQEASGWRLVDLEGEPERVTMRLLESNASTAAAACGGGVHTPATSEWSIGLEWNIPAMENMFYPTLEDDIQHLLQGPQDERDLDKWLAGESSLSLKDVMTVQTPPNPMLNLLDVAHGVLARDLHSHRYHNALKPLDVEDILKDKWRNLLKACGIKFTSKRKEKLQKSMMVPLDLSLIEQIKHVARKHPYPRRKNY</sequence>
<reference evidence="1 2" key="1">
    <citation type="submission" date="2012-08" db="EMBL/GenBank/DDBJ databases">
        <title>Oryza genome evolution.</title>
        <authorList>
            <person name="Wing R.A."/>
        </authorList>
    </citation>
    <scope>NUCLEOTIDE SEQUENCE</scope>
</reference>
<reference evidence="1" key="3">
    <citation type="submission" date="2015-04" db="UniProtKB">
        <authorList>
            <consortium name="EnsemblPlants"/>
        </authorList>
    </citation>
    <scope>IDENTIFICATION</scope>
</reference>
<organism evidence="1 2">
    <name type="scientific">Leersia perrieri</name>
    <dbReference type="NCBI Taxonomy" id="77586"/>
    <lineage>
        <taxon>Eukaryota</taxon>
        <taxon>Viridiplantae</taxon>
        <taxon>Streptophyta</taxon>
        <taxon>Embryophyta</taxon>
        <taxon>Tracheophyta</taxon>
        <taxon>Spermatophyta</taxon>
        <taxon>Magnoliopsida</taxon>
        <taxon>Liliopsida</taxon>
        <taxon>Poales</taxon>
        <taxon>Poaceae</taxon>
        <taxon>BOP clade</taxon>
        <taxon>Oryzoideae</taxon>
        <taxon>Oryzeae</taxon>
        <taxon>Oryzinae</taxon>
        <taxon>Leersia</taxon>
    </lineage>
</organism>
<accession>A0A0D9XK48</accession>
<keyword evidence="2" id="KW-1185">Reference proteome</keyword>
<dbReference type="Proteomes" id="UP000032180">
    <property type="component" value="Chromosome 10"/>
</dbReference>
<evidence type="ECO:0000313" key="1">
    <source>
        <dbReference type="EnsemblPlants" id="LPERR10G08340.1"/>
    </source>
</evidence>
<dbReference type="HOGENOM" id="CLU_088748_1_0_1"/>
<dbReference type="EnsemblPlants" id="LPERR10G08340.1">
    <property type="protein sequence ID" value="LPERR10G08340.1"/>
    <property type="gene ID" value="LPERR10G08340"/>
</dbReference>
<proteinExistence type="predicted"/>
<reference evidence="2" key="2">
    <citation type="submission" date="2013-12" db="EMBL/GenBank/DDBJ databases">
        <authorList>
            <person name="Yu Y."/>
            <person name="Lee S."/>
            <person name="de Baynast K."/>
            <person name="Wissotski M."/>
            <person name="Liu L."/>
            <person name="Talag J."/>
            <person name="Goicoechea J."/>
            <person name="Angelova A."/>
            <person name="Jetty R."/>
            <person name="Kudrna D."/>
            <person name="Golser W."/>
            <person name="Rivera L."/>
            <person name="Zhang J."/>
            <person name="Wing R."/>
        </authorList>
    </citation>
    <scope>NUCLEOTIDE SEQUENCE</scope>
</reference>
<evidence type="ECO:0000313" key="2">
    <source>
        <dbReference type="Proteomes" id="UP000032180"/>
    </source>
</evidence>